<dbReference type="Pfam" id="PF00132">
    <property type="entry name" value="Hexapep"/>
    <property type="match status" value="1"/>
</dbReference>
<dbReference type="SUPFAM" id="SSF51161">
    <property type="entry name" value="Trimeric LpxA-like enzymes"/>
    <property type="match status" value="1"/>
</dbReference>
<dbReference type="Pfam" id="PF04432">
    <property type="entry name" value="FrhB_FdhB_C"/>
    <property type="match status" value="1"/>
</dbReference>
<dbReference type="Pfam" id="PF01370">
    <property type="entry name" value="Epimerase"/>
    <property type="match status" value="1"/>
</dbReference>
<dbReference type="Proteomes" id="UP000266391">
    <property type="component" value="Unassembled WGS sequence"/>
</dbReference>
<organism evidence="5 6">
    <name type="scientific">Roseburia inulinivorans</name>
    <dbReference type="NCBI Taxonomy" id="360807"/>
    <lineage>
        <taxon>Bacteria</taxon>
        <taxon>Bacillati</taxon>
        <taxon>Bacillota</taxon>
        <taxon>Clostridia</taxon>
        <taxon>Lachnospirales</taxon>
        <taxon>Lachnospiraceae</taxon>
        <taxon>Roseburia</taxon>
    </lineage>
</organism>
<evidence type="ECO:0000313" key="5">
    <source>
        <dbReference type="EMBL" id="RHD05362.1"/>
    </source>
</evidence>
<gene>
    <name evidence="5" type="ORF">DW813_03200</name>
</gene>
<dbReference type="InterPro" id="IPR007525">
    <property type="entry name" value="FrhB_FdhB_C"/>
</dbReference>
<dbReference type="GO" id="GO:0046872">
    <property type="term" value="F:metal ion binding"/>
    <property type="evidence" value="ECO:0007669"/>
    <property type="project" value="UniProtKB-KW"/>
</dbReference>
<dbReference type="InterPro" id="IPR001451">
    <property type="entry name" value="Hexapep"/>
</dbReference>
<dbReference type="SUPFAM" id="SSF54862">
    <property type="entry name" value="4Fe-4S ferredoxins"/>
    <property type="match status" value="1"/>
</dbReference>
<dbReference type="InterPro" id="IPR017896">
    <property type="entry name" value="4Fe4S_Fe-S-bd"/>
</dbReference>
<dbReference type="Gene3D" id="2.160.10.10">
    <property type="entry name" value="Hexapeptide repeat proteins"/>
    <property type="match status" value="1"/>
</dbReference>
<evidence type="ECO:0000259" key="4">
    <source>
        <dbReference type="PROSITE" id="PS51379"/>
    </source>
</evidence>
<evidence type="ECO:0000256" key="1">
    <source>
        <dbReference type="ARBA" id="ARBA00022723"/>
    </source>
</evidence>
<evidence type="ECO:0000256" key="3">
    <source>
        <dbReference type="ARBA" id="ARBA00023014"/>
    </source>
</evidence>
<dbReference type="Pfam" id="PF04230">
    <property type="entry name" value="PS_pyruv_trans"/>
    <property type="match status" value="1"/>
</dbReference>
<dbReference type="InterPro" id="IPR007345">
    <property type="entry name" value="Polysacch_pyruvyl_Trfase"/>
</dbReference>
<dbReference type="CDD" id="cd04647">
    <property type="entry name" value="LbH_MAT_like"/>
    <property type="match status" value="1"/>
</dbReference>
<feature type="domain" description="4Fe-4S ferredoxin-type" evidence="4">
    <location>
        <begin position="381"/>
        <end position="410"/>
    </location>
</feature>
<sequence length="1414" mass="161242">MVTCDKEINDMKDKYDVAVYGLWYGNNYGSIITYYALTRVLESLNYTYAMIRNPLGREIDIDALNRSHPLKFARDRYEVTPLLPINRLSELNNNFSAFVLGSDQMWNYNLSRPYGQSYFFDFVADDKVKIAYATSFGKDKYIGPEDEKIRTDRNLHRFDGISVRDDFSQRICKDEFGISAELLSDPVFLCPVEKYNELIAEASDFKVEGDYIFAYILDPNEKIGASIQKIAEETQKKVIVVFNESGDKESFKERLKISSELVSYELDPTVNEWLYLYKNSQYVLTDSFHGTCFSIIFQKPFVVMKNVGRGGARFPFLLGELGLLDRMIEKPEDFVSKFNEAGFNVNIDYTSVNEVILEKRKESIAWLKNHLDKALYNSRTVNKVVDEKNCSGCGACQEVCPKDAINLKYNNEGFLVPEIDSEKCVKCGICLKKCTSENPVYKNEAKPKCYAMMASDEIREISSSGGMFTVAAKYVIEQGGYVAGAAYEQDYKVEHIIINNIGDLWRLRGSKYMQSYAAKVYPEIKKLLKDGKMVLFTGMPCQVAGLYSYLGQEYANLYTIDLLCHGITSSKVFEKYHNDVLGAKKLNRLEFKQKTPWGWHAGINAYFTDGTTYQKPLESDMYFIAYLKSISKNTTCGKCVSNKLPRQGDLTIGDFWGIPKYDEEMSDLKGTSVVLVNNKKAEEFFEKLKSGMKKVREEPLEVAIRGNHIIKGPYRLHKNREEFFEYFDRMDFTSLTKGCYYNQIYKYYKQELDKKLPENYHEYYYLAEAAARYSNGRKIVTWIQSRKFEEILKKYFGLEVAFSIAKSETKVDNEKVFPVSKIKDGSSDFYIVAFDPKNVADTYALLEQYGYNNLQDFICRYHKPIVINEFDLSKGRYSDAYGNTIEGYTGIIKKIVFRGCNNHIIIGDKVTGSSNMSFDLLAGTYIEIEKECRFNGENRFITKSYSGKSEVIIRRGCRLTNALYRIVSAGQILINEECTFETNLELHANAGKKIIIGRDSMFSHDIDLWAGDGHTIFDVSTGKNINSASEKQPSHRNAIIIGEHVWVGKGAFIMHGTNIGNGSIVGAKSVVKGQFPNNCSIGGNPAKIVRRDCAWARDSVTENPKSCGKDEYFALTSSAKAPISGKKVLVIGGTRFMGVQLVKQLIALGNDVYIATRGRKKDAFGIDVNRIVMDVSNRESVYKALKGKYFDVVFDNLAYCSNYVDNVLNAISCGRYIQLSSVEAYKDKKIDLREEDFDPKTNPMKLVDTTAGYVVGKRQAEGVLYQKYNHINGVTVRIPYVTKTDRLYYYCQHIVKHIPMSIDDVARGFTFIRDTEVGKFLPWIAAQNYSGPINLASEGYITIDTIIKYIENRVGERAIIDVEKGDKSPFHEYNETSFSMNMSKAKQLGYTTSNINEWFWDLLDRYIERALKEK</sequence>
<proteinExistence type="predicted"/>
<protein>
    <submittedName>
        <fullName evidence="5">4Fe-4S dicluster domain-containing protein</fullName>
    </submittedName>
</protein>
<dbReference type="Pfam" id="PF12838">
    <property type="entry name" value="Fer4_7"/>
    <property type="match status" value="1"/>
</dbReference>
<dbReference type="EMBL" id="QSIQ01000003">
    <property type="protein sequence ID" value="RHD05362.1"/>
    <property type="molecule type" value="Genomic_DNA"/>
</dbReference>
<dbReference type="PANTHER" id="PTHR43193">
    <property type="match status" value="1"/>
</dbReference>
<dbReference type="InterPro" id="IPR011004">
    <property type="entry name" value="Trimer_LpxA-like_sf"/>
</dbReference>
<dbReference type="PANTHER" id="PTHR43193:SF2">
    <property type="entry name" value="POLYFERREDOXIN PROTEIN FWDF"/>
    <property type="match status" value="1"/>
</dbReference>
<keyword evidence="1" id="KW-0479">Metal-binding</keyword>
<keyword evidence="3" id="KW-0411">Iron-sulfur</keyword>
<comment type="caution">
    <text evidence="5">The sequence shown here is derived from an EMBL/GenBank/DDBJ whole genome shotgun (WGS) entry which is preliminary data.</text>
</comment>
<dbReference type="PROSITE" id="PS00198">
    <property type="entry name" value="4FE4S_FER_1"/>
    <property type="match status" value="1"/>
</dbReference>
<feature type="domain" description="4Fe-4S ferredoxin-type" evidence="4">
    <location>
        <begin position="415"/>
        <end position="444"/>
    </location>
</feature>
<dbReference type="InterPro" id="IPR017900">
    <property type="entry name" value="4Fe4S_Fe_S_CS"/>
</dbReference>
<dbReference type="InterPro" id="IPR052977">
    <property type="entry name" value="Polyferredoxin-like_ET"/>
</dbReference>
<dbReference type="PROSITE" id="PS51379">
    <property type="entry name" value="4FE4S_FER_2"/>
    <property type="match status" value="2"/>
</dbReference>
<evidence type="ECO:0000256" key="2">
    <source>
        <dbReference type="ARBA" id="ARBA00023004"/>
    </source>
</evidence>
<evidence type="ECO:0000313" key="6">
    <source>
        <dbReference type="Proteomes" id="UP000266391"/>
    </source>
</evidence>
<dbReference type="SUPFAM" id="SSF51735">
    <property type="entry name" value="NAD(P)-binding Rossmann-fold domains"/>
    <property type="match status" value="1"/>
</dbReference>
<dbReference type="GO" id="GO:0051536">
    <property type="term" value="F:iron-sulfur cluster binding"/>
    <property type="evidence" value="ECO:0007669"/>
    <property type="project" value="UniProtKB-KW"/>
</dbReference>
<keyword evidence="2" id="KW-0408">Iron</keyword>
<dbReference type="Gene3D" id="3.30.70.20">
    <property type="match status" value="1"/>
</dbReference>
<dbReference type="InterPro" id="IPR036291">
    <property type="entry name" value="NAD(P)-bd_dom_sf"/>
</dbReference>
<dbReference type="InterPro" id="IPR001509">
    <property type="entry name" value="Epimerase_deHydtase"/>
</dbReference>
<name>A0A396AF03_9FIRM</name>
<accession>A0A396AF03</accession>
<reference evidence="5 6" key="1">
    <citation type="submission" date="2018-08" db="EMBL/GenBank/DDBJ databases">
        <title>A genome reference for cultivated species of the human gut microbiota.</title>
        <authorList>
            <person name="Zou Y."/>
            <person name="Xue W."/>
            <person name="Luo G."/>
        </authorList>
    </citation>
    <scope>NUCLEOTIDE SEQUENCE [LARGE SCALE GENOMIC DNA]</scope>
    <source>
        <strain evidence="5 6">AM32-8LB</strain>
    </source>
</reference>
<dbReference type="Gene3D" id="3.40.50.720">
    <property type="entry name" value="NAD(P)-binding Rossmann-like Domain"/>
    <property type="match status" value="1"/>
</dbReference>